<dbReference type="AlphaFoldDB" id="A0A255ZPJ3"/>
<keyword evidence="2" id="KW-1185">Reference proteome</keyword>
<dbReference type="EMBL" id="NOXX01000205">
    <property type="protein sequence ID" value="OYQ43376.1"/>
    <property type="molecule type" value="Genomic_DNA"/>
</dbReference>
<comment type="caution">
    <text evidence="1">The sequence shown here is derived from an EMBL/GenBank/DDBJ whole genome shotgun (WGS) entry which is preliminary data.</text>
</comment>
<sequence>MTFEQIKKLMRYGDYAILGEMLRINTEAAKMRFLRGDKEAKRAMELIVGTRKKMIAEFIKKRKNAPQS</sequence>
<protein>
    <submittedName>
        <fullName evidence="1">Uncharacterized protein</fullName>
    </submittedName>
</protein>
<evidence type="ECO:0000313" key="2">
    <source>
        <dbReference type="Proteomes" id="UP000216035"/>
    </source>
</evidence>
<name>A0A255ZPJ3_9FLAO</name>
<reference evidence="1 2" key="1">
    <citation type="submission" date="2017-07" db="EMBL/GenBank/DDBJ databases">
        <title>Flavobacterium cyanobacteriorum sp. nov., isolated from cyanobacterial aggregates in a eutrophic lake.</title>
        <authorList>
            <person name="Cai H."/>
        </authorList>
    </citation>
    <scope>NUCLEOTIDE SEQUENCE [LARGE SCALE GENOMIC DNA]</scope>
    <source>
        <strain evidence="1 2">TH167</strain>
    </source>
</reference>
<dbReference type="OrthoDB" id="1367257at2"/>
<accession>A0A255ZPJ3</accession>
<evidence type="ECO:0000313" key="1">
    <source>
        <dbReference type="EMBL" id="OYQ43376.1"/>
    </source>
</evidence>
<gene>
    <name evidence="1" type="ORF">CHX27_10275</name>
</gene>
<organism evidence="1 2">
    <name type="scientific">Flavobacterium aurantiibacter</name>
    <dbReference type="NCBI Taxonomy" id="2023067"/>
    <lineage>
        <taxon>Bacteria</taxon>
        <taxon>Pseudomonadati</taxon>
        <taxon>Bacteroidota</taxon>
        <taxon>Flavobacteriia</taxon>
        <taxon>Flavobacteriales</taxon>
        <taxon>Flavobacteriaceae</taxon>
        <taxon>Flavobacterium</taxon>
    </lineage>
</organism>
<proteinExistence type="predicted"/>
<dbReference type="Proteomes" id="UP000216035">
    <property type="component" value="Unassembled WGS sequence"/>
</dbReference>